<evidence type="ECO:0000259" key="6">
    <source>
        <dbReference type="PROSITE" id="PS50109"/>
    </source>
</evidence>
<evidence type="ECO:0000313" key="7">
    <source>
        <dbReference type="EMBL" id="KAA9357255.1"/>
    </source>
</evidence>
<dbReference type="EMBL" id="VTWS01000001">
    <property type="protein sequence ID" value="KAA9357255.1"/>
    <property type="molecule type" value="Genomic_DNA"/>
</dbReference>
<organism evidence="7 8">
    <name type="scientific">Larkinella humicola</name>
    <dbReference type="NCBI Taxonomy" id="2607654"/>
    <lineage>
        <taxon>Bacteria</taxon>
        <taxon>Pseudomonadati</taxon>
        <taxon>Bacteroidota</taxon>
        <taxon>Cytophagia</taxon>
        <taxon>Cytophagales</taxon>
        <taxon>Spirosomataceae</taxon>
        <taxon>Larkinella</taxon>
    </lineage>
</organism>
<evidence type="ECO:0000256" key="1">
    <source>
        <dbReference type="ARBA" id="ARBA00000085"/>
    </source>
</evidence>
<name>A0A5N1JL91_9BACT</name>
<evidence type="ECO:0000313" key="8">
    <source>
        <dbReference type="Proteomes" id="UP000326344"/>
    </source>
</evidence>
<evidence type="ECO:0000256" key="2">
    <source>
        <dbReference type="ARBA" id="ARBA00012438"/>
    </source>
</evidence>
<dbReference type="InterPro" id="IPR052162">
    <property type="entry name" value="Sensor_kinase/Photoreceptor"/>
</dbReference>
<dbReference type="AlphaFoldDB" id="A0A5N1JL91"/>
<dbReference type="Gene3D" id="1.10.287.130">
    <property type="match status" value="1"/>
</dbReference>
<reference evidence="7 8" key="1">
    <citation type="submission" date="2019-09" db="EMBL/GenBank/DDBJ databases">
        <title>Genome Sequence of Larkinella sp MA1.</title>
        <authorList>
            <person name="Srinivasan S."/>
        </authorList>
    </citation>
    <scope>NUCLEOTIDE SEQUENCE [LARGE SCALE GENOMIC DNA]</scope>
    <source>
        <strain evidence="7 8">MA1</strain>
    </source>
</reference>
<dbReference type="RefSeq" id="WP_150875363.1">
    <property type="nucleotide sequence ID" value="NZ_VTWS01000001.1"/>
</dbReference>
<accession>A0A5N1JL91</accession>
<dbReference type="PANTHER" id="PTHR43304">
    <property type="entry name" value="PHYTOCHROME-LIKE PROTEIN CPH1"/>
    <property type="match status" value="1"/>
</dbReference>
<comment type="caution">
    <text evidence="7">The sequence shown here is derived from an EMBL/GenBank/DDBJ whole genome shotgun (WGS) entry which is preliminary data.</text>
</comment>
<dbReference type="SMART" id="SM00387">
    <property type="entry name" value="HATPase_c"/>
    <property type="match status" value="1"/>
</dbReference>
<dbReference type="Proteomes" id="UP000326344">
    <property type="component" value="Unassembled WGS sequence"/>
</dbReference>
<dbReference type="InterPro" id="IPR036097">
    <property type="entry name" value="HisK_dim/P_sf"/>
</dbReference>
<dbReference type="Pfam" id="PF02518">
    <property type="entry name" value="HATPase_c"/>
    <property type="match status" value="1"/>
</dbReference>
<evidence type="ECO:0000256" key="3">
    <source>
        <dbReference type="ARBA" id="ARBA00022553"/>
    </source>
</evidence>
<dbReference type="SUPFAM" id="SSF55785">
    <property type="entry name" value="PYP-like sensor domain (PAS domain)"/>
    <property type="match status" value="1"/>
</dbReference>
<gene>
    <name evidence="7" type="ORF">F0P93_05835</name>
</gene>
<dbReference type="InterPro" id="IPR005467">
    <property type="entry name" value="His_kinase_dom"/>
</dbReference>
<dbReference type="PROSITE" id="PS50109">
    <property type="entry name" value="HIS_KIN"/>
    <property type="match status" value="1"/>
</dbReference>
<dbReference type="InterPro" id="IPR003661">
    <property type="entry name" value="HisK_dim/P_dom"/>
</dbReference>
<sequence length="524" mass="59706">MHTPVTSPDSLAFYSLLINAMPGKHLVLLPDAPRFTIAAVTDDFLAAFGLHREVLVGFAVFDVFFHDEQNKGVSEHFLHSMYKVLLTRKSHQMADQRHRWPNVGTGELEWRTWRPVNKPILTSDNELIGVIHTIEDVTQSVQLVELTHANQYLQAIINEFKEPLQVLEPIIEHGQIIDFRFNLTNQAYATYANTTPEQLQGKRVSEVFPGYFETESFTNPVITFTTGKPLTFEIHYNKDGLDLYNFMSTAKLNDEVVIHFTDFTRLRLLQLQLESKIDELKRSNDSLQQFAYVASHDLQEPLRKVQQFGDLLRDQHKNQLGDGIDYLDRMQQATRRMSTLIQDLLTFSRVSNQRDTIEMVSLNEIVNAVLIDLELVIKEAGAVVNTDPMPEISGDALQLGQLFQNLLSNALKFRREEVIPQISIHSSIVRHSDLPPLIKPIKQAYQYYRIDVMDNGIGFDEKYLNRIFLLFQRLHSRSKFTGTGIGLAICAKVAVNHGGVITATSKLGKGATFSVYLPVQNNRK</sequence>
<dbReference type="InterPro" id="IPR036890">
    <property type="entry name" value="HATPase_C_sf"/>
</dbReference>
<keyword evidence="5 7" id="KW-0418">Kinase</keyword>
<keyword evidence="3" id="KW-0597">Phosphoprotein</keyword>
<keyword evidence="4" id="KW-0808">Transferase</keyword>
<dbReference type="Gene3D" id="3.30.565.10">
    <property type="entry name" value="Histidine kinase-like ATPase, C-terminal domain"/>
    <property type="match status" value="1"/>
</dbReference>
<evidence type="ECO:0000256" key="4">
    <source>
        <dbReference type="ARBA" id="ARBA00022679"/>
    </source>
</evidence>
<protein>
    <recommendedName>
        <fullName evidence="2">histidine kinase</fullName>
        <ecNumber evidence="2">2.7.13.3</ecNumber>
    </recommendedName>
</protein>
<proteinExistence type="predicted"/>
<dbReference type="InterPro" id="IPR003594">
    <property type="entry name" value="HATPase_dom"/>
</dbReference>
<dbReference type="EC" id="2.7.13.3" evidence="2"/>
<dbReference type="Pfam" id="PF00512">
    <property type="entry name" value="HisKA"/>
    <property type="match status" value="1"/>
</dbReference>
<dbReference type="SUPFAM" id="SSF47384">
    <property type="entry name" value="Homodimeric domain of signal transducing histidine kinase"/>
    <property type="match status" value="1"/>
</dbReference>
<dbReference type="GO" id="GO:0000155">
    <property type="term" value="F:phosphorelay sensor kinase activity"/>
    <property type="evidence" value="ECO:0007669"/>
    <property type="project" value="InterPro"/>
</dbReference>
<dbReference type="InterPro" id="IPR035965">
    <property type="entry name" value="PAS-like_dom_sf"/>
</dbReference>
<dbReference type="PANTHER" id="PTHR43304:SF1">
    <property type="entry name" value="PAC DOMAIN-CONTAINING PROTEIN"/>
    <property type="match status" value="1"/>
</dbReference>
<comment type="catalytic activity">
    <reaction evidence="1">
        <text>ATP + protein L-histidine = ADP + protein N-phospho-L-histidine.</text>
        <dbReference type="EC" id="2.7.13.3"/>
    </reaction>
</comment>
<dbReference type="SUPFAM" id="SSF55874">
    <property type="entry name" value="ATPase domain of HSP90 chaperone/DNA topoisomerase II/histidine kinase"/>
    <property type="match status" value="1"/>
</dbReference>
<keyword evidence="8" id="KW-1185">Reference proteome</keyword>
<dbReference type="SMART" id="SM00388">
    <property type="entry name" value="HisKA"/>
    <property type="match status" value="1"/>
</dbReference>
<evidence type="ECO:0000256" key="5">
    <source>
        <dbReference type="ARBA" id="ARBA00022777"/>
    </source>
</evidence>
<dbReference type="InterPro" id="IPR004358">
    <property type="entry name" value="Sig_transdc_His_kin-like_C"/>
</dbReference>
<dbReference type="CDD" id="cd00082">
    <property type="entry name" value="HisKA"/>
    <property type="match status" value="1"/>
</dbReference>
<feature type="domain" description="Histidine kinase" evidence="6">
    <location>
        <begin position="293"/>
        <end position="521"/>
    </location>
</feature>
<dbReference type="Gene3D" id="3.30.450.20">
    <property type="entry name" value="PAS domain"/>
    <property type="match status" value="2"/>
</dbReference>
<dbReference type="PRINTS" id="PR00344">
    <property type="entry name" value="BCTRLSENSOR"/>
</dbReference>